<organism evidence="2 3">
    <name type="scientific">Brassica cretica</name>
    <name type="common">Mustard</name>
    <dbReference type="NCBI Taxonomy" id="69181"/>
    <lineage>
        <taxon>Eukaryota</taxon>
        <taxon>Viridiplantae</taxon>
        <taxon>Streptophyta</taxon>
        <taxon>Embryophyta</taxon>
        <taxon>Tracheophyta</taxon>
        <taxon>Spermatophyta</taxon>
        <taxon>Magnoliopsida</taxon>
        <taxon>eudicotyledons</taxon>
        <taxon>Gunneridae</taxon>
        <taxon>Pentapetalae</taxon>
        <taxon>rosids</taxon>
        <taxon>malvids</taxon>
        <taxon>Brassicales</taxon>
        <taxon>Brassicaceae</taxon>
        <taxon>Brassiceae</taxon>
        <taxon>Brassica</taxon>
    </lineage>
</organism>
<dbReference type="Proteomes" id="UP000712281">
    <property type="component" value="Unassembled WGS sequence"/>
</dbReference>
<protein>
    <submittedName>
        <fullName evidence="2">Uncharacterized protein</fullName>
    </submittedName>
</protein>
<comment type="caution">
    <text evidence="2">The sequence shown here is derived from an EMBL/GenBank/DDBJ whole genome shotgun (WGS) entry which is preliminary data.</text>
</comment>
<sequence length="110" mass="11741">MKKVADLLVKGGVGGCSYEDFVTRDTSVPQPQPFDPVTNPSLALGPPLTARQLLHLARNPEAPESNSGNKSPSPASTDDETDNEEVLKCPLEFLELLVSIVIKKGVESVV</sequence>
<accession>A0A8S9IKJ2</accession>
<feature type="region of interest" description="Disordered" evidence="1">
    <location>
        <begin position="24"/>
        <end position="43"/>
    </location>
</feature>
<gene>
    <name evidence="2" type="ORF">F2Q68_00024377</name>
</gene>
<evidence type="ECO:0000313" key="3">
    <source>
        <dbReference type="Proteomes" id="UP000712281"/>
    </source>
</evidence>
<reference evidence="2" key="1">
    <citation type="submission" date="2019-12" db="EMBL/GenBank/DDBJ databases">
        <title>Genome sequencing and annotation of Brassica cretica.</title>
        <authorList>
            <person name="Studholme D.J."/>
            <person name="Sarris P.F."/>
        </authorList>
    </citation>
    <scope>NUCLEOTIDE SEQUENCE</scope>
    <source>
        <strain evidence="2">PFS-001/15</strain>
        <tissue evidence="2">Leaf</tissue>
    </source>
</reference>
<dbReference type="EMBL" id="QGKW02001911">
    <property type="protein sequence ID" value="KAF2569716.1"/>
    <property type="molecule type" value="Genomic_DNA"/>
</dbReference>
<evidence type="ECO:0000256" key="1">
    <source>
        <dbReference type="SAM" id="MobiDB-lite"/>
    </source>
</evidence>
<evidence type="ECO:0000313" key="2">
    <source>
        <dbReference type="EMBL" id="KAF2569716.1"/>
    </source>
</evidence>
<feature type="region of interest" description="Disordered" evidence="1">
    <location>
        <begin position="57"/>
        <end position="84"/>
    </location>
</feature>
<name>A0A8S9IKJ2_BRACR</name>
<proteinExistence type="predicted"/>
<feature type="compositionally biased region" description="Polar residues" evidence="1">
    <location>
        <begin position="64"/>
        <end position="76"/>
    </location>
</feature>
<dbReference type="AlphaFoldDB" id="A0A8S9IKJ2"/>